<name>A0A8R1IZL7_CAEJA</name>
<dbReference type="InterPro" id="IPR013783">
    <property type="entry name" value="Ig-like_fold"/>
</dbReference>
<organism evidence="1 2">
    <name type="scientific">Caenorhabditis japonica</name>
    <dbReference type="NCBI Taxonomy" id="281687"/>
    <lineage>
        <taxon>Eukaryota</taxon>
        <taxon>Metazoa</taxon>
        <taxon>Ecdysozoa</taxon>
        <taxon>Nematoda</taxon>
        <taxon>Chromadorea</taxon>
        <taxon>Rhabditida</taxon>
        <taxon>Rhabditina</taxon>
        <taxon>Rhabditomorpha</taxon>
        <taxon>Rhabditoidea</taxon>
        <taxon>Rhabditidae</taxon>
        <taxon>Peloderinae</taxon>
        <taxon>Caenorhabditis</taxon>
    </lineage>
</organism>
<evidence type="ECO:0000313" key="1">
    <source>
        <dbReference type="EnsemblMetazoa" id="CJA41589a.1"/>
    </source>
</evidence>
<dbReference type="Proteomes" id="UP000005237">
    <property type="component" value="Unassembled WGS sequence"/>
</dbReference>
<keyword evidence="2" id="KW-1185">Reference proteome</keyword>
<dbReference type="InterPro" id="IPR036179">
    <property type="entry name" value="Ig-like_dom_sf"/>
</dbReference>
<dbReference type="EnsemblMetazoa" id="CJA41589a.1">
    <property type="protein sequence ID" value="CJA41589a.1"/>
    <property type="gene ID" value="WBGene00217437"/>
</dbReference>
<accession>A0A8R1IZL7</accession>
<evidence type="ECO:0008006" key="3">
    <source>
        <dbReference type="Google" id="ProtNLM"/>
    </source>
</evidence>
<dbReference type="AlphaFoldDB" id="A0A8R1IZL7"/>
<sequence length="144" mass="15477">MSISSSIIMDTEESFYGRVQAATDLGPGIISDIVAMERDTQPISVESELNGVAAAAMVVDPRELLTIQCTSRGKPRPSISMAISDRKNASHVEVDVWNRLQATSSAGVVTAMHNFSVLTSKYVHCRAKNSAGSNYSTIELKVDS</sequence>
<reference evidence="2" key="1">
    <citation type="submission" date="2010-08" db="EMBL/GenBank/DDBJ databases">
        <authorList>
            <consortium name="Caenorhabditis japonica Sequencing Consortium"/>
            <person name="Wilson R.K."/>
        </authorList>
    </citation>
    <scope>NUCLEOTIDE SEQUENCE [LARGE SCALE GENOMIC DNA]</scope>
    <source>
        <strain evidence="2">DF5081</strain>
    </source>
</reference>
<reference evidence="1" key="2">
    <citation type="submission" date="2022-06" db="UniProtKB">
        <authorList>
            <consortium name="EnsemblMetazoa"/>
        </authorList>
    </citation>
    <scope>IDENTIFICATION</scope>
    <source>
        <strain evidence="1">DF5081</strain>
    </source>
</reference>
<proteinExistence type="predicted"/>
<dbReference type="Gene3D" id="2.60.40.10">
    <property type="entry name" value="Immunoglobulins"/>
    <property type="match status" value="1"/>
</dbReference>
<evidence type="ECO:0000313" key="2">
    <source>
        <dbReference type="Proteomes" id="UP000005237"/>
    </source>
</evidence>
<dbReference type="SUPFAM" id="SSF48726">
    <property type="entry name" value="Immunoglobulin"/>
    <property type="match status" value="1"/>
</dbReference>
<protein>
    <recommendedName>
        <fullName evidence="3">Ig-like domain-containing protein</fullName>
    </recommendedName>
</protein>